<dbReference type="OrthoDB" id="9996127at2759"/>
<dbReference type="SUPFAM" id="SSF50978">
    <property type="entry name" value="WD40 repeat-like"/>
    <property type="match status" value="1"/>
</dbReference>
<dbReference type="InterPro" id="IPR031793">
    <property type="entry name" value="KICSTOR_ITFG2"/>
</dbReference>
<keyword evidence="3" id="KW-1185">Reference proteome</keyword>
<accession>A0A485LKB4</accession>
<dbReference type="EMBL" id="VJMH01007013">
    <property type="protein sequence ID" value="KAF0686194.1"/>
    <property type="molecule type" value="Genomic_DNA"/>
</dbReference>
<dbReference type="EMBL" id="CAADRA010007039">
    <property type="protein sequence ID" value="VFT98648.1"/>
    <property type="molecule type" value="Genomic_DNA"/>
</dbReference>
<proteinExistence type="predicted"/>
<sequence length="487" mass="52710">MSTTVRSVCLVPSGLLNFEGKIMPNAYAFADMDGDSQRELIVGAMSGKLAIFKGLSSPDSAYNYTVDGCITSIVTYNMVVETPEDEGAKTRKCVILVMTAEGTCYIFHREGGGDSGASYAVHSHFSIPLNVSTSEILGVKLVVGTRDTAIHVFDVEHLDRIKKINQFVVPGEVEAFLRSHEAPTTTLLVCLQSGEVLEMTIDDDAAPSSSFDVLEHGEDLTCGRSYILSGVKAKGIQSCDAYGYFNGHVKLKDRDTGSVRWSIQLPDALLKMATINLFQDGDEEVILCCWNGDVYIVNTVGSQLKFTIPFSITAFFSGSLSVVQNGGSEDVLFCATTSGGILFYVGIGQSIRHIRHDSVVRPPHMDVITHSALYDAIDTPAKRRDVLLALRKHLPRMQIENGDAPTLQECIRACVYAPNAIMDPPPPAVVDTDNDTAPANDMDSASTSNGVEEIVEVHATVVNVVVAAEEDEGNAEFHVKDDVMTRT</sequence>
<evidence type="ECO:0000313" key="1">
    <source>
        <dbReference type="EMBL" id="KAF0686194.1"/>
    </source>
</evidence>
<dbReference type="InterPro" id="IPR036322">
    <property type="entry name" value="WD40_repeat_dom_sf"/>
</dbReference>
<name>A0A485LKB4_9STRA</name>
<dbReference type="PANTHER" id="PTHR16317">
    <property type="entry name" value="INTEGRIN ALPHA REPEAT DOMAIN-CONTAINING"/>
    <property type="match status" value="1"/>
</dbReference>
<dbReference type="PANTHER" id="PTHR16317:SF1">
    <property type="entry name" value="KICSTOR COMPLEX PROTEIN ITFG2"/>
    <property type="match status" value="1"/>
</dbReference>
<organism evidence="2 3">
    <name type="scientific">Aphanomyces stellatus</name>
    <dbReference type="NCBI Taxonomy" id="120398"/>
    <lineage>
        <taxon>Eukaryota</taxon>
        <taxon>Sar</taxon>
        <taxon>Stramenopiles</taxon>
        <taxon>Oomycota</taxon>
        <taxon>Saprolegniomycetes</taxon>
        <taxon>Saprolegniales</taxon>
        <taxon>Verrucalvaceae</taxon>
        <taxon>Aphanomyces</taxon>
    </lineage>
</organism>
<protein>
    <submittedName>
        <fullName evidence="2">Aste57867_21980 protein</fullName>
    </submittedName>
</protein>
<dbReference type="AlphaFoldDB" id="A0A485LKB4"/>
<evidence type="ECO:0000313" key="3">
    <source>
        <dbReference type="Proteomes" id="UP000332933"/>
    </source>
</evidence>
<evidence type="ECO:0000313" key="2">
    <source>
        <dbReference type="EMBL" id="VFT98648.1"/>
    </source>
</evidence>
<dbReference type="Pfam" id="PF15907">
    <property type="entry name" value="Itfg2"/>
    <property type="match status" value="1"/>
</dbReference>
<reference evidence="1" key="2">
    <citation type="submission" date="2019-06" db="EMBL/GenBank/DDBJ databases">
        <title>Genomics analysis of Aphanomyces spp. identifies a new class of oomycete effector associated with host adaptation.</title>
        <authorList>
            <person name="Gaulin E."/>
        </authorList>
    </citation>
    <scope>NUCLEOTIDE SEQUENCE</scope>
    <source>
        <strain evidence="1">CBS 578.67</strain>
    </source>
</reference>
<dbReference type="GO" id="GO:0032006">
    <property type="term" value="P:regulation of TOR signaling"/>
    <property type="evidence" value="ECO:0007669"/>
    <property type="project" value="TreeGrafter"/>
</dbReference>
<gene>
    <name evidence="2" type="primary">Aste57867_21980</name>
    <name evidence="1" type="ORF">As57867_021911</name>
    <name evidence="2" type="ORF">ASTE57867_21980</name>
</gene>
<reference evidence="2 3" key="1">
    <citation type="submission" date="2019-03" db="EMBL/GenBank/DDBJ databases">
        <authorList>
            <person name="Gaulin E."/>
            <person name="Dumas B."/>
        </authorList>
    </citation>
    <scope>NUCLEOTIDE SEQUENCE [LARGE SCALE GENOMIC DNA]</scope>
    <source>
        <strain evidence="2">CBS 568.67</strain>
    </source>
</reference>
<dbReference type="Proteomes" id="UP000332933">
    <property type="component" value="Unassembled WGS sequence"/>
</dbReference>